<feature type="region of interest" description="Disordered" evidence="1">
    <location>
        <begin position="80"/>
        <end position="119"/>
    </location>
</feature>
<sequence length="200" mass="22608">MWPGGPMLEGLFLLVVGQFIPVQRSPSLESTAKMWFKAQEEFQIHPPIPMLKNIPKPSNSKYPQKFSTIPSLIPQPSPNTFNARPALVSPIPKPRNSPVVTSQKLQPVASSSRRREDQSPLLLSAAHVFQKREHGPITATIQDQNMENDVQDAVYRFCRRAYRNSREVITYSNDRMIPGTASEEMAAKFACYEDELINDI</sequence>
<keyword evidence="4" id="KW-1185">Reference proteome</keyword>
<evidence type="ECO:0000256" key="1">
    <source>
        <dbReference type="SAM" id="MobiDB-lite"/>
    </source>
</evidence>
<reference evidence="3" key="1">
    <citation type="submission" date="2021-03" db="EMBL/GenBank/DDBJ databases">
        <title>Draft genome sequence of rust myrtle Austropuccinia psidii MF-1, a brazilian biotype.</title>
        <authorList>
            <person name="Quecine M.C."/>
            <person name="Pachon D.M.R."/>
            <person name="Bonatelli M.L."/>
            <person name="Correr F.H."/>
            <person name="Franceschini L.M."/>
            <person name="Leite T.F."/>
            <person name="Margarido G.R.A."/>
            <person name="Almeida C.A."/>
            <person name="Ferrarezi J.A."/>
            <person name="Labate C.A."/>
        </authorList>
    </citation>
    <scope>NUCLEOTIDE SEQUENCE</scope>
    <source>
        <strain evidence="3">MF-1</strain>
    </source>
</reference>
<dbReference type="EMBL" id="AVOT02094463">
    <property type="protein sequence ID" value="MBW0574562.1"/>
    <property type="molecule type" value="Genomic_DNA"/>
</dbReference>
<protein>
    <submittedName>
        <fullName evidence="3">Uncharacterized protein</fullName>
    </submittedName>
</protein>
<feature type="compositionally biased region" description="Polar residues" evidence="1">
    <location>
        <begin position="98"/>
        <end position="111"/>
    </location>
</feature>
<proteinExistence type="predicted"/>
<evidence type="ECO:0000313" key="3">
    <source>
        <dbReference type="EMBL" id="MBW0574562.1"/>
    </source>
</evidence>
<dbReference type="AlphaFoldDB" id="A0A9Q3K790"/>
<feature type="signal peptide" evidence="2">
    <location>
        <begin position="1"/>
        <end position="17"/>
    </location>
</feature>
<comment type="caution">
    <text evidence="3">The sequence shown here is derived from an EMBL/GenBank/DDBJ whole genome shotgun (WGS) entry which is preliminary data.</text>
</comment>
<keyword evidence="2" id="KW-0732">Signal</keyword>
<organism evidence="3 4">
    <name type="scientific">Austropuccinia psidii MF-1</name>
    <dbReference type="NCBI Taxonomy" id="1389203"/>
    <lineage>
        <taxon>Eukaryota</taxon>
        <taxon>Fungi</taxon>
        <taxon>Dikarya</taxon>
        <taxon>Basidiomycota</taxon>
        <taxon>Pucciniomycotina</taxon>
        <taxon>Pucciniomycetes</taxon>
        <taxon>Pucciniales</taxon>
        <taxon>Sphaerophragmiaceae</taxon>
        <taxon>Austropuccinia</taxon>
    </lineage>
</organism>
<accession>A0A9Q3K790</accession>
<gene>
    <name evidence="3" type="ORF">O181_114277</name>
</gene>
<feature type="chain" id="PRO_5040115720" evidence="2">
    <location>
        <begin position="18"/>
        <end position="200"/>
    </location>
</feature>
<name>A0A9Q3K790_9BASI</name>
<dbReference type="Proteomes" id="UP000765509">
    <property type="component" value="Unassembled WGS sequence"/>
</dbReference>
<evidence type="ECO:0000313" key="4">
    <source>
        <dbReference type="Proteomes" id="UP000765509"/>
    </source>
</evidence>
<evidence type="ECO:0000256" key="2">
    <source>
        <dbReference type="SAM" id="SignalP"/>
    </source>
</evidence>